<dbReference type="EMBL" id="KZ503041">
    <property type="protein sequence ID" value="PKU68957.1"/>
    <property type="molecule type" value="Genomic_DNA"/>
</dbReference>
<dbReference type="AlphaFoldDB" id="A0A2I0VZY1"/>
<gene>
    <name evidence="1" type="ORF">MA16_Dca002225</name>
</gene>
<dbReference type="PANTHER" id="PTHR33702">
    <property type="entry name" value="BNAA09G40010D PROTEIN"/>
    <property type="match status" value="1"/>
</dbReference>
<dbReference type="PANTHER" id="PTHR33702:SF5">
    <property type="entry name" value="OS01G0308600 PROTEIN"/>
    <property type="match status" value="1"/>
</dbReference>
<evidence type="ECO:0000313" key="2">
    <source>
        <dbReference type="Proteomes" id="UP000233837"/>
    </source>
</evidence>
<name>A0A2I0VZY1_9ASPA</name>
<organism evidence="1 2">
    <name type="scientific">Dendrobium catenatum</name>
    <dbReference type="NCBI Taxonomy" id="906689"/>
    <lineage>
        <taxon>Eukaryota</taxon>
        <taxon>Viridiplantae</taxon>
        <taxon>Streptophyta</taxon>
        <taxon>Embryophyta</taxon>
        <taxon>Tracheophyta</taxon>
        <taxon>Spermatophyta</taxon>
        <taxon>Magnoliopsida</taxon>
        <taxon>Liliopsida</taxon>
        <taxon>Asparagales</taxon>
        <taxon>Orchidaceae</taxon>
        <taxon>Epidendroideae</taxon>
        <taxon>Malaxideae</taxon>
        <taxon>Dendrobiinae</taxon>
        <taxon>Dendrobium</taxon>
    </lineage>
</organism>
<proteinExistence type="predicted"/>
<reference evidence="1 2" key="1">
    <citation type="journal article" date="2016" name="Sci. Rep.">
        <title>The Dendrobium catenatum Lindl. genome sequence provides insights into polysaccharide synthase, floral development and adaptive evolution.</title>
        <authorList>
            <person name="Zhang G.Q."/>
            <person name="Xu Q."/>
            <person name="Bian C."/>
            <person name="Tsai W.C."/>
            <person name="Yeh C.M."/>
            <person name="Liu K.W."/>
            <person name="Yoshida K."/>
            <person name="Zhang L.S."/>
            <person name="Chang S.B."/>
            <person name="Chen F."/>
            <person name="Shi Y."/>
            <person name="Su Y.Y."/>
            <person name="Zhang Y.Q."/>
            <person name="Chen L.J."/>
            <person name="Yin Y."/>
            <person name="Lin M."/>
            <person name="Huang H."/>
            <person name="Deng H."/>
            <person name="Wang Z.W."/>
            <person name="Zhu S.L."/>
            <person name="Zhao X."/>
            <person name="Deng C."/>
            <person name="Niu S.C."/>
            <person name="Huang J."/>
            <person name="Wang M."/>
            <person name="Liu G.H."/>
            <person name="Yang H.J."/>
            <person name="Xiao X.J."/>
            <person name="Hsiao Y.Y."/>
            <person name="Wu W.L."/>
            <person name="Chen Y.Y."/>
            <person name="Mitsuda N."/>
            <person name="Ohme-Takagi M."/>
            <person name="Luo Y.B."/>
            <person name="Van de Peer Y."/>
            <person name="Liu Z.J."/>
        </authorList>
    </citation>
    <scope>NUCLEOTIDE SEQUENCE [LARGE SCALE GENOMIC DNA]</scope>
    <source>
        <tissue evidence="1">The whole plant</tissue>
    </source>
</reference>
<accession>A0A2I0VZY1</accession>
<keyword evidence="2" id="KW-1185">Reference proteome</keyword>
<protein>
    <submittedName>
        <fullName evidence="1">Uncharacterized protein</fullName>
    </submittedName>
</protein>
<dbReference type="Proteomes" id="UP000233837">
    <property type="component" value="Unassembled WGS sequence"/>
</dbReference>
<dbReference type="OrthoDB" id="764584at2759"/>
<evidence type="ECO:0000313" key="1">
    <source>
        <dbReference type="EMBL" id="PKU68957.1"/>
    </source>
</evidence>
<reference evidence="1 2" key="2">
    <citation type="journal article" date="2017" name="Nature">
        <title>The Apostasia genome and the evolution of orchids.</title>
        <authorList>
            <person name="Zhang G.Q."/>
            <person name="Liu K.W."/>
            <person name="Li Z."/>
            <person name="Lohaus R."/>
            <person name="Hsiao Y.Y."/>
            <person name="Niu S.C."/>
            <person name="Wang J.Y."/>
            <person name="Lin Y.C."/>
            <person name="Xu Q."/>
            <person name="Chen L.J."/>
            <person name="Yoshida K."/>
            <person name="Fujiwara S."/>
            <person name="Wang Z.W."/>
            <person name="Zhang Y.Q."/>
            <person name="Mitsuda N."/>
            <person name="Wang M."/>
            <person name="Liu G.H."/>
            <person name="Pecoraro L."/>
            <person name="Huang H.X."/>
            <person name="Xiao X.J."/>
            <person name="Lin M."/>
            <person name="Wu X.Y."/>
            <person name="Wu W.L."/>
            <person name="Chen Y.Y."/>
            <person name="Chang S.B."/>
            <person name="Sakamoto S."/>
            <person name="Ohme-Takagi M."/>
            <person name="Yagi M."/>
            <person name="Zeng S.J."/>
            <person name="Shen C.Y."/>
            <person name="Yeh C.M."/>
            <person name="Luo Y.B."/>
            <person name="Tsai W.C."/>
            <person name="Van de Peer Y."/>
            <person name="Liu Z.J."/>
        </authorList>
    </citation>
    <scope>NUCLEOTIDE SEQUENCE [LARGE SCALE GENOMIC DNA]</scope>
    <source>
        <tissue evidence="1">The whole plant</tissue>
    </source>
</reference>
<sequence length="143" mass="16643">MEWNDEIEGYDGSFKGCWQPRAYQRLGGGGRRVRRSKKKLGGGWRQRLRRIKVSPKLNILQNIFPKRIFARIHQAYLRTMFGFARKLWLGNDMDEFGGNLASPPAKEYDELLILQLQNLLLERKHRLATVGITDASPCGEIRW</sequence>